<comment type="cofactor">
    <cofactor evidence="1">
        <name>FAD</name>
        <dbReference type="ChEBI" id="CHEBI:57692"/>
    </cofactor>
</comment>
<keyword evidence="7" id="KW-0274">FAD</keyword>
<evidence type="ECO:0000256" key="8">
    <source>
        <dbReference type="ARBA" id="ARBA00022857"/>
    </source>
</evidence>
<dbReference type="PANTHER" id="PTHR42802:SF1">
    <property type="entry name" value="L-ORNITHINE N(5)-MONOOXYGENASE"/>
    <property type="match status" value="1"/>
</dbReference>
<comment type="caution">
    <text evidence="15">The sequence shown here is derived from an EMBL/GenBank/DDBJ whole genome shotgun (WGS) entry which is preliminary data.</text>
</comment>
<name>A0ABN8A2A3_9BACI</name>
<keyword evidence="9 15" id="KW-0560">Oxidoreductase</keyword>
<comment type="pathway">
    <text evidence="2">Siderophore biosynthesis.</text>
</comment>
<evidence type="ECO:0000256" key="12">
    <source>
        <dbReference type="ARBA" id="ARBA00032493"/>
    </source>
</evidence>
<evidence type="ECO:0000256" key="2">
    <source>
        <dbReference type="ARBA" id="ARBA00004924"/>
    </source>
</evidence>
<dbReference type="InterPro" id="IPR025700">
    <property type="entry name" value="Lys/Orn_oxygenase"/>
</dbReference>
<reference evidence="15 16" key="1">
    <citation type="submission" date="2021-10" db="EMBL/GenBank/DDBJ databases">
        <authorList>
            <person name="Criscuolo A."/>
        </authorList>
    </citation>
    <scope>NUCLEOTIDE SEQUENCE [LARGE SCALE GENOMIC DNA]</scope>
    <source>
        <strain evidence="16">CIP 111883</strain>
    </source>
</reference>
<evidence type="ECO:0000313" key="16">
    <source>
        <dbReference type="Proteomes" id="UP000789833"/>
    </source>
</evidence>
<evidence type="ECO:0000256" key="13">
    <source>
        <dbReference type="ARBA" id="ARBA00032738"/>
    </source>
</evidence>
<evidence type="ECO:0000256" key="3">
    <source>
        <dbReference type="ARBA" id="ARBA00007588"/>
    </source>
</evidence>
<dbReference type="PANTHER" id="PTHR42802">
    <property type="entry name" value="MONOOXYGENASE"/>
    <property type="match status" value="1"/>
</dbReference>
<proteinExistence type="inferred from homology"/>
<evidence type="ECO:0000256" key="14">
    <source>
        <dbReference type="ARBA" id="ARBA00048407"/>
    </source>
</evidence>
<dbReference type="Proteomes" id="UP000789833">
    <property type="component" value="Unassembled WGS sequence"/>
</dbReference>
<dbReference type="EC" id="1.14.13.59" evidence="4"/>
<dbReference type="Pfam" id="PF13434">
    <property type="entry name" value="Lys_Orn_oxgnase"/>
    <property type="match status" value="1"/>
</dbReference>
<dbReference type="InterPro" id="IPR036188">
    <property type="entry name" value="FAD/NAD-bd_sf"/>
</dbReference>
<evidence type="ECO:0000256" key="10">
    <source>
        <dbReference type="ARBA" id="ARBA00029939"/>
    </source>
</evidence>
<keyword evidence="6" id="KW-0285">Flavoprotein</keyword>
<evidence type="ECO:0000256" key="4">
    <source>
        <dbReference type="ARBA" id="ARBA00013076"/>
    </source>
</evidence>
<evidence type="ECO:0000313" key="15">
    <source>
        <dbReference type="EMBL" id="CAG9619284.1"/>
    </source>
</evidence>
<evidence type="ECO:0000256" key="1">
    <source>
        <dbReference type="ARBA" id="ARBA00001974"/>
    </source>
</evidence>
<dbReference type="Gene3D" id="3.50.50.60">
    <property type="entry name" value="FAD/NAD(P)-binding domain"/>
    <property type="match status" value="1"/>
</dbReference>
<dbReference type="EMBL" id="CAKJTJ010000001">
    <property type="protein sequence ID" value="CAG9619284.1"/>
    <property type="molecule type" value="Genomic_DNA"/>
</dbReference>
<accession>A0ABN8A2A3</accession>
<evidence type="ECO:0000256" key="5">
    <source>
        <dbReference type="ARBA" id="ARBA00016406"/>
    </source>
</evidence>
<gene>
    <name evidence="15" type="primary">iucD</name>
    <name evidence="15" type="ORF">BACCIP111883_00051</name>
</gene>
<organism evidence="15 16">
    <name type="scientific">Sutcliffiella rhizosphaerae</name>
    <dbReference type="NCBI Taxonomy" id="2880967"/>
    <lineage>
        <taxon>Bacteria</taxon>
        <taxon>Bacillati</taxon>
        <taxon>Bacillota</taxon>
        <taxon>Bacilli</taxon>
        <taxon>Bacillales</taxon>
        <taxon>Bacillaceae</taxon>
        <taxon>Sutcliffiella</taxon>
    </lineage>
</organism>
<comment type="similarity">
    <text evidence="3">Belongs to the lysine N(6)-hydroxylase/L-ornithine N(5)-oxygenase family.</text>
</comment>
<keyword evidence="16" id="KW-1185">Reference proteome</keyword>
<dbReference type="GO" id="GO:0047091">
    <property type="term" value="F:L-lysine 6-monooxygenase (NADPH) activity"/>
    <property type="evidence" value="ECO:0007669"/>
    <property type="project" value="UniProtKB-EC"/>
</dbReference>
<comment type="catalytic activity">
    <reaction evidence="14">
        <text>L-lysine + NADPH + O2 = N(6)-hydroxy-L-lysine + NADP(+) + H2O</text>
        <dbReference type="Rhea" id="RHEA:23228"/>
        <dbReference type="ChEBI" id="CHEBI:15377"/>
        <dbReference type="ChEBI" id="CHEBI:15379"/>
        <dbReference type="ChEBI" id="CHEBI:32551"/>
        <dbReference type="ChEBI" id="CHEBI:57783"/>
        <dbReference type="ChEBI" id="CHEBI:57820"/>
        <dbReference type="ChEBI" id="CHEBI:58349"/>
        <dbReference type="EC" id="1.14.13.59"/>
    </reaction>
</comment>
<sequence length="429" mass="49775">MTKKIYDLIGVGIGPFNLGIAALLDDVPEVEAIFFDQEESFNWHPGMLIEQTDLQVPFLADLVTFAKPTSRYSFLNFVHEKNRLYQFYFYRRFDIPRREYNLYTKWVVEQLPNCHFKSEVMNVTKCSEGYEVKVKNTVTNETHVYFTKHIVVGTGSVPFLPENVVQNEHIIHTSDYLQAAEDIKNARSVLVVGSGQSAAEVFYELLENQKHFQYSLTWLTRSPQISQLEMAKLGQEVFSPDYVSYFQSLSYSKRKDAIDRMDTVRNGVDKETLINIYNLLYNRSVEGKERNITIQPLTEITGINETDGKLEVHCLQWEKEMEFSIEVDKVVLATGYKPNIPQWIWDKKEELEWESPREFKVDEKFRLIQKGKKDHHIYISTNLEHSHGTAATNLSLAVMRNQAIINDVAGKEVYPIPKNTIFQQFVPGD</sequence>
<evidence type="ECO:0000256" key="9">
    <source>
        <dbReference type="ARBA" id="ARBA00023002"/>
    </source>
</evidence>
<dbReference type="SUPFAM" id="SSF51905">
    <property type="entry name" value="FAD/NAD(P)-binding domain"/>
    <property type="match status" value="2"/>
</dbReference>
<evidence type="ECO:0000256" key="6">
    <source>
        <dbReference type="ARBA" id="ARBA00022630"/>
    </source>
</evidence>
<evidence type="ECO:0000256" key="7">
    <source>
        <dbReference type="ARBA" id="ARBA00022827"/>
    </source>
</evidence>
<evidence type="ECO:0000256" key="11">
    <source>
        <dbReference type="ARBA" id="ARBA00031158"/>
    </source>
</evidence>
<keyword evidence="8" id="KW-0521">NADP</keyword>
<dbReference type="RefSeq" id="WP_230499233.1">
    <property type="nucleotide sequence ID" value="NZ_CAKJTJ010000001.1"/>
</dbReference>
<protein>
    <recommendedName>
        <fullName evidence="5">L-lysine N6-monooxygenase MbtG</fullName>
        <ecNumber evidence="4">1.14.13.59</ecNumber>
    </recommendedName>
    <alternativeName>
        <fullName evidence="13">Lysine 6-N-hydroxylase</fullName>
    </alternativeName>
    <alternativeName>
        <fullName evidence="12">Lysine N6-hydroxylase</fullName>
    </alternativeName>
    <alternativeName>
        <fullName evidence="10">Lysine-N-oxygenase</fullName>
    </alternativeName>
    <alternativeName>
        <fullName evidence="11">Mycobactin synthase protein G</fullName>
    </alternativeName>
</protein>